<dbReference type="InterPro" id="IPR045851">
    <property type="entry name" value="AMP-bd_C_sf"/>
</dbReference>
<reference evidence="4" key="1">
    <citation type="submission" date="2018-05" db="EMBL/GenBank/DDBJ databases">
        <authorList>
            <person name="Lanie J.A."/>
            <person name="Ng W.-L."/>
            <person name="Kazmierczak K.M."/>
            <person name="Andrzejewski T.M."/>
            <person name="Davidsen T.M."/>
            <person name="Wayne K.J."/>
            <person name="Tettelin H."/>
            <person name="Glass J.I."/>
            <person name="Rusch D."/>
            <person name="Podicherti R."/>
            <person name="Tsui H.-C.T."/>
            <person name="Winkler M.E."/>
        </authorList>
    </citation>
    <scope>NUCLEOTIDE SEQUENCE</scope>
</reference>
<accession>A0A381P863</accession>
<dbReference type="InterPro" id="IPR000873">
    <property type="entry name" value="AMP-dep_synth/lig_dom"/>
</dbReference>
<sequence>MPELEQVRRAQSFGARVAVTSNGHDHSYDSLLSVSEAIAASLLDRSADLDEERVAFLIPASFEYAAVQWGIWRAGGVAVPLSLSAADPELEHVITDAQVDRIIVPEDSVEKLRPLCDRLSKPLLTVEQISSGQSVPLPELDPQRRAMILYTSGTTSKPKGVVSTHENIQAQITTLVEAWGWLSEDSIPLFLPLHHVHGIVNVLSCALWSGARVDCFESFDAQAILERVADKEYSVFMGVPTIYVKLIRILEDADDGDRKRYTDGFGPMRLMVSGSAALPASVHEQWTQLTGQKLLERYGMTEIGMAISNPLQGERRPGAVGAPLPGVTIRLISEAGELIEGENEPGEIQVRGPAVFSEYWDKPDVTRESFVDGWFRTGDMAVLEDGYYRIMGRLSVDIIKSGGYKLSALEIEATLLTHPAIRECAVVALPDDTWGEVVAVAIVSRDGEDIELPALKEWATERMSAYKIPKSLLLLKDLPRNAMGKVTKRAVQDLFD</sequence>
<feature type="domain" description="AMP-binding enzyme C-terminal" evidence="3">
    <location>
        <begin position="410"/>
        <end position="485"/>
    </location>
</feature>
<feature type="domain" description="AMP-dependent synthetase/ligase" evidence="2">
    <location>
        <begin position="8"/>
        <end position="360"/>
    </location>
</feature>
<dbReference type="Gene3D" id="3.40.50.12780">
    <property type="entry name" value="N-terminal domain of ligase-like"/>
    <property type="match status" value="1"/>
</dbReference>
<evidence type="ECO:0000256" key="1">
    <source>
        <dbReference type="ARBA" id="ARBA00006432"/>
    </source>
</evidence>
<dbReference type="CDD" id="cd05941">
    <property type="entry name" value="MCS"/>
    <property type="match status" value="1"/>
</dbReference>
<gene>
    <name evidence="4" type="ORF">METZ01_LOCUS15944</name>
</gene>
<dbReference type="AlphaFoldDB" id="A0A381P863"/>
<dbReference type="Pfam" id="PF00501">
    <property type="entry name" value="AMP-binding"/>
    <property type="match status" value="1"/>
</dbReference>
<comment type="similarity">
    <text evidence="1">Belongs to the ATP-dependent AMP-binding enzyme family.</text>
</comment>
<dbReference type="PANTHER" id="PTHR43201">
    <property type="entry name" value="ACYL-COA SYNTHETASE"/>
    <property type="match status" value="1"/>
</dbReference>
<dbReference type="GO" id="GO:0031956">
    <property type="term" value="F:medium-chain fatty acid-CoA ligase activity"/>
    <property type="evidence" value="ECO:0007669"/>
    <property type="project" value="TreeGrafter"/>
</dbReference>
<protein>
    <recommendedName>
        <fullName evidence="5">Long-chain fatty acid--CoA ligase</fullName>
    </recommendedName>
</protein>
<dbReference type="Gene3D" id="3.30.300.30">
    <property type="match status" value="1"/>
</dbReference>
<dbReference type="EMBL" id="UINC01000907">
    <property type="protein sequence ID" value="SUZ63090.1"/>
    <property type="molecule type" value="Genomic_DNA"/>
</dbReference>
<dbReference type="InterPro" id="IPR025110">
    <property type="entry name" value="AMP-bd_C"/>
</dbReference>
<dbReference type="PROSITE" id="PS00455">
    <property type="entry name" value="AMP_BINDING"/>
    <property type="match status" value="1"/>
</dbReference>
<evidence type="ECO:0000259" key="2">
    <source>
        <dbReference type="Pfam" id="PF00501"/>
    </source>
</evidence>
<dbReference type="InterPro" id="IPR020845">
    <property type="entry name" value="AMP-binding_CS"/>
</dbReference>
<name>A0A381P863_9ZZZZ</name>
<dbReference type="InterPro" id="IPR042099">
    <property type="entry name" value="ANL_N_sf"/>
</dbReference>
<evidence type="ECO:0000313" key="4">
    <source>
        <dbReference type="EMBL" id="SUZ63090.1"/>
    </source>
</evidence>
<dbReference type="GO" id="GO:0006631">
    <property type="term" value="P:fatty acid metabolic process"/>
    <property type="evidence" value="ECO:0007669"/>
    <property type="project" value="TreeGrafter"/>
</dbReference>
<proteinExistence type="inferred from homology"/>
<dbReference type="Pfam" id="PF13193">
    <property type="entry name" value="AMP-binding_C"/>
    <property type="match status" value="1"/>
</dbReference>
<evidence type="ECO:0008006" key="5">
    <source>
        <dbReference type="Google" id="ProtNLM"/>
    </source>
</evidence>
<dbReference type="SUPFAM" id="SSF56801">
    <property type="entry name" value="Acetyl-CoA synthetase-like"/>
    <property type="match status" value="1"/>
</dbReference>
<dbReference type="PANTHER" id="PTHR43201:SF8">
    <property type="entry name" value="ACYL-COA SYNTHETASE FAMILY MEMBER 3"/>
    <property type="match status" value="1"/>
</dbReference>
<evidence type="ECO:0000259" key="3">
    <source>
        <dbReference type="Pfam" id="PF13193"/>
    </source>
</evidence>
<organism evidence="4">
    <name type="scientific">marine metagenome</name>
    <dbReference type="NCBI Taxonomy" id="408172"/>
    <lineage>
        <taxon>unclassified sequences</taxon>
        <taxon>metagenomes</taxon>
        <taxon>ecological metagenomes</taxon>
    </lineage>
</organism>